<keyword evidence="6 8" id="KW-1133">Transmembrane helix</keyword>
<evidence type="ECO:0000256" key="8">
    <source>
        <dbReference type="SAM" id="Phobius"/>
    </source>
</evidence>
<sequence>MNSAEQKNIQQRLEALKAALHSGAADNVRQLLSDLHPAEIGDLLESLPHGPRELLWELVPGEEQGEVLVEVNDEVRSGLIDEMETHELVQATGKLDTDDLADLLHDLPGAVIHELLLSMDKQNRQRLEAALSYPEDTAGGLMDLDVVTVRANVSLDVVLRYLRLRGEMPELTDSLFVVNRFDHFQGLLPLSTLLTSDPDASVTEVMDRNIEGILASMEDIDVARLFQDRNMVSAPVVDADNKLLGRITIDDVVDVIRDEADHNIMSMAGLDEEDDIFAPVITSARRRAVWLGVNLATAFLASWVIGLFEATLDKVVALAILMPIVASMGGIAGSQTLIIMIRGLALGQVGSSNARSLMLKEIRVSILNGLIWSMVVALIVMAWFQSTDIGLIIGAALIINLFFAALAGFAIPLGLKRAGIDPALAGTVLLTTVTDVIGFVAFLGLGTWYLV</sequence>
<protein>
    <submittedName>
        <fullName evidence="10">Mg/Co/Ni transporter MgtE, CBS domain-containing</fullName>
    </submittedName>
</protein>
<dbReference type="Pfam" id="PF00571">
    <property type="entry name" value="CBS"/>
    <property type="match status" value="1"/>
</dbReference>
<dbReference type="InterPro" id="IPR046342">
    <property type="entry name" value="CBS_dom_sf"/>
</dbReference>
<dbReference type="NCBIfam" id="TIGR00400">
    <property type="entry name" value="mgtE"/>
    <property type="match status" value="1"/>
</dbReference>
<evidence type="ECO:0000256" key="7">
    <source>
        <dbReference type="ARBA" id="ARBA00023136"/>
    </source>
</evidence>
<dbReference type="SUPFAM" id="SSF54631">
    <property type="entry name" value="CBS-domain pair"/>
    <property type="match status" value="1"/>
</dbReference>
<dbReference type="SMART" id="SM00924">
    <property type="entry name" value="MgtE_N"/>
    <property type="match status" value="1"/>
</dbReference>
<feature type="transmembrane region" description="Helical" evidence="8">
    <location>
        <begin position="423"/>
        <end position="450"/>
    </location>
</feature>
<dbReference type="InterPro" id="IPR006667">
    <property type="entry name" value="SLC41_membr_dom"/>
</dbReference>
<proteinExistence type="inferred from homology"/>
<dbReference type="PANTHER" id="PTHR43773:SF1">
    <property type="entry name" value="MAGNESIUM TRANSPORTER MGTE"/>
    <property type="match status" value="1"/>
</dbReference>
<reference evidence="10" key="1">
    <citation type="submission" date="2018-06" db="EMBL/GenBank/DDBJ databases">
        <authorList>
            <person name="Zhirakovskaya E."/>
        </authorList>
    </citation>
    <scope>NUCLEOTIDE SEQUENCE</scope>
</reference>
<dbReference type="InterPro" id="IPR006668">
    <property type="entry name" value="Mg_transptr_MgtE_intracell_dom"/>
</dbReference>
<feature type="transmembrane region" description="Helical" evidence="8">
    <location>
        <begin position="362"/>
        <end position="383"/>
    </location>
</feature>
<accession>A0A3B0YFP0</accession>
<dbReference type="InterPro" id="IPR038076">
    <property type="entry name" value="MgtE_N_sf"/>
</dbReference>
<keyword evidence="4 8" id="KW-0812">Transmembrane</keyword>
<feature type="transmembrane region" description="Helical" evidence="8">
    <location>
        <begin position="389"/>
        <end position="411"/>
    </location>
</feature>
<evidence type="ECO:0000256" key="2">
    <source>
        <dbReference type="ARBA" id="ARBA00009749"/>
    </source>
</evidence>
<keyword evidence="7 8" id="KW-0472">Membrane</keyword>
<comment type="similarity">
    <text evidence="2">Belongs to the SLC41A transporter family.</text>
</comment>
<dbReference type="InterPro" id="IPR036739">
    <property type="entry name" value="SLC41_membr_dom_sf"/>
</dbReference>
<dbReference type="AlphaFoldDB" id="A0A3B0YFP0"/>
<dbReference type="Gene3D" id="1.25.60.10">
    <property type="entry name" value="MgtE N-terminal domain-like"/>
    <property type="match status" value="1"/>
</dbReference>
<comment type="subcellular location">
    <subcellularLocation>
        <location evidence="1">Membrane</location>
        <topology evidence="1">Multi-pass membrane protein</topology>
    </subcellularLocation>
</comment>
<dbReference type="Gene3D" id="3.10.580.10">
    <property type="entry name" value="CBS-domain"/>
    <property type="match status" value="1"/>
</dbReference>
<feature type="transmembrane region" description="Helical" evidence="8">
    <location>
        <begin position="288"/>
        <end position="308"/>
    </location>
</feature>
<name>A0A3B0YFP0_9ZZZZ</name>
<evidence type="ECO:0000256" key="5">
    <source>
        <dbReference type="ARBA" id="ARBA00022842"/>
    </source>
</evidence>
<dbReference type="SUPFAM" id="SSF161093">
    <property type="entry name" value="MgtE membrane domain-like"/>
    <property type="match status" value="1"/>
</dbReference>
<dbReference type="GO" id="GO:0016020">
    <property type="term" value="C:membrane"/>
    <property type="evidence" value="ECO:0007669"/>
    <property type="project" value="UniProtKB-SubCell"/>
</dbReference>
<dbReference type="EMBL" id="UOFN01000035">
    <property type="protein sequence ID" value="VAW74467.1"/>
    <property type="molecule type" value="Genomic_DNA"/>
</dbReference>
<gene>
    <name evidence="10" type="ORF">MNBD_GAMMA15-2067</name>
</gene>
<feature type="transmembrane region" description="Helical" evidence="8">
    <location>
        <begin position="320"/>
        <end position="341"/>
    </location>
</feature>
<dbReference type="CDD" id="cd04606">
    <property type="entry name" value="CBS_pair_Mg_transporter"/>
    <property type="match status" value="1"/>
</dbReference>
<evidence type="ECO:0000256" key="3">
    <source>
        <dbReference type="ARBA" id="ARBA00022448"/>
    </source>
</evidence>
<dbReference type="InterPro" id="IPR006669">
    <property type="entry name" value="MgtE_transporter"/>
</dbReference>
<dbReference type="GO" id="GO:0015095">
    <property type="term" value="F:magnesium ion transmembrane transporter activity"/>
    <property type="evidence" value="ECO:0007669"/>
    <property type="project" value="InterPro"/>
</dbReference>
<dbReference type="Pfam" id="PF03448">
    <property type="entry name" value="MgtE_N"/>
    <property type="match status" value="1"/>
</dbReference>
<evidence type="ECO:0000256" key="6">
    <source>
        <dbReference type="ARBA" id="ARBA00022989"/>
    </source>
</evidence>
<dbReference type="PROSITE" id="PS51371">
    <property type="entry name" value="CBS"/>
    <property type="match status" value="1"/>
</dbReference>
<evidence type="ECO:0000256" key="4">
    <source>
        <dbReference type="ARBA" id="ARBA00022692"/>
    </source>
</evidence>
<dbReference type="SUPFAM" id="SSF158791">
    <property type="entry name" value="MgtE N-terminal domain-like"/>
    <property type="match status" value="1"/>
</dbReference>
<feature type="domain" description="CBS" evidence="9">
    <location>
        <begin position="206"/>
        <end position="262"/>
    </location>
</feature>
<dbReference type="PANTHER" id="PTHR43773">
    <property type="entry name" value="MAGNESIUM TRANSPORTER MGTE"/>
    <property type="match status" value="1"/>
</dbReference>
<dbReference type="Gene3D" id="1.10.357.20">
    <property type="entry name" value="SLC41 divalent cation transporters, integral membrane domain"/>
    <property type="match status" value="1"/>
</dbReference>
<evidence type="ECO:0000256" key="1">
    <source>
        <dbReference type="ARBA" id="ARBA00004141"/>
    </source>
</evidence>
<dbReference type="Pfam" id="PF01769">
    <property type="entry name" value="MgtE"/>
    <property type="match status" value="1"/>
</dbReference>
<keyword evidence="5" id="KW-0460">Magnesium</keyword>
<evidence type="ECO:0000313" key="10">
    <source>
        <dbReference type="EMBL" id="VAW74467.1"/>
    </source>
</evidence>
<evidence type="ECO:0000259" key="9">
    <source>
        <dbReference type="PROSITE" id="PS51371"/>
    </source>
</evidence>
<organism evidence="10">
    <name type="scientific">hydrothermal vent metagenome</name>
    <dbReference type="NCBI Taxonomy" id="652676"/>
    <lineage>
        <taxon>unclassified sequences</taxon>
        <taxon>metagenomes</taxon>
        <taxon>ecological metagenomes</taxon>
    </lineage>
</organism>
<keyword evidence="3" id="KW-0813">Transport</keyword>
<dbReference type="InterPro" id="IPR000644">
    <property type="entry name" value="CBS_dom"/>
</dbReference>